<dbReference type="CDD" id="cd01948">
    <property type="entry name" value="EAL"/>
    <property type="match status" value="1"/>
</dbReference>
<gene>
    <name evidence="4" type="ORF">J2S02_003738</name>
</gene>
<dbReference type="SMART" id="SM00091">
    <property type="entry name" value="PAS"/>
    <property type="match status" value="1"/>
</dbReference>
<dbReference type="SUPFAM" id="SSF55073">
    <property type="entry name" value="Nucleotide cyclase"/>
    <property type="match status" value="1"/>
</dbReference>
<dbReference type="CDD" id="cd00130">
    <property type="entry name" value="PAS"/>
    <property type="match status" value="1"/>
</dbReference>
<dbReference type="EMBL" id="JAUSTZ010000009">
    <property type="protein sequence ID" value="MDQ0227393.1"/>
    <property type="molecule type" value="Genomic_DNA"/>
</dbReference>
<sequence length="725" mass="82297">MKFPIDQTCLFDMYESIFSHNPDACYILDLNGNVLLFNDAALQLTGLTKDEIHNVPFISLIEEQCIANTQRFFKSVKNGNSERFNTTIKLKDGTRIDLSVTCVPIYIDNKIYGVGGIAKNITEMNHLQTLLNGQNKVLEMLAKGYPIKDVLNEIIHVIEKVSNGGTCSISLVDKSGTKLIHYSSPNLPEEYTNFIANISIGNNTGSCGTAAYLKKIIIVEDIETDPLWENYKEYALKHNLKACWSLPVFDNSKNVLGVFAMYYDKPTTPNEHDRKTIEKATYLTNLVIQHFISEEKINFMAYHDALTGLPNRRLFDLRVKRAIENNQLQNNLLGLLYIDLDRFKVINDSLGHNIGDLLLKEVSQLLKGCIRKIDTFSRQGGDEFTILLEGVSKSEIADIAERIIDVLSKPFMINGNEIFVTPSIGISLHPVDGQDKDELLRKADMAMYQAKKRGRNNYQFYDEVLDKKEFERLEIENELRKAMDKEEFSLHYQPIIDLTNNNMTGVEALIRWNHPTLGLVPPSKFIPIAEEIGLIVPIGEWVLRNACKQIKHWENLGFEDLTLSVNLSIRQFYQVNLISMIKRIIDETKINPAQLTVEITESMTMDVESATIILHDLKDLGLTISIDDFGTGYSSLNYLKTFPIDYLKIDQSFIRDMTKSKSDENIATTILLMAHNLGLKAIAEGVETNEQLQVLKTHNCHKAQGYLFSKPLPAEDITQIINQLN</sequence>
<dbReference type="PIRSF" id="PIRSF005925">
    <property type="entry name" value="Dos"/>
    <property type="match status" value="1"/>
</dbReference>
<dbReference type="PROSITE" id="PS50887">
    <property type="entry name" value="GGDEF"/>
    <property type="match status" value="1"/>
</dbReference>
<dbReference type="InterPro" id="IPR001633">
    <property type="entry name" value="EAL_dom"/>
</dbReference>
<dbReference type="PROSITE" id="PS50112">
    <property type="entry name" value="PAS"/>
    <property type="match status" value="1"/>
</dbReference>
<evidence type="ECO:0000313" key="5">
    <source>
        <dbReference type="Proteomes" id="UP001232245"/>
    </source>
</evidence>
<feature type="domain" description="PAS" evidence="1">
    <location>
        <begin position="10"/>
        <end position="52"/>
    </location>
</feature>
<dbReference type="Pfam" id="PF13426">
    <property type="entry name" value="PAS_9"/>
    <property type="match status" value="1"/>
</dbReference>
<dbReference type="CDD" id="cd01949">
    <property type="entry name" value="GGDEF"/>
    <property type="match status" value="1"/>
</dbReference>
<protein>
    <submittedName>
        <fullName evidence="4">Diguanylate cyclase (GGDEF)-like protein/PAS domain S-box-containing protein</fullName>
    </submittedName>
</protein>
<dbReference type="PROSITE" id="PS50883">
    <property type="entry name" value="EAL"/>
    <property type="match status" value="1"/>
</dbReference>
<dbReference type="Pfam" id="PF13185">
    <property type="entry name" value="GAF_2"/>
    <property type="match status" value="1"/>
</dbReference>
<dbReference type="NCBIfam" id="TIGR00254">
    <property type="entry name" value="GGDEF"/>
    <property type="match status" value="1"/>
</dbReference>
<keyword evidence="5" id="KW-1185">Reference proteome</keyword>
<reference evidence="4 5" key="1">
    <citation type="submission" date="2023-07" db="EMBL/GenBank/DDBJ databases">
        <title>Genomic Encyclopedia of Type Strains, Phase IV (KMG-IV): sequencing the most valuable type-strain genomes for metagenomic binning, comparative biology and taxonomic classification.</title>
        <authorList>
            <person name="Goeker M."/>
        </authorList>
    </citation>
    <scope>NUCLEOTIDE SEQUENCE [LARGE SCALE GENOMIC DNA]</scope>
    <source>
        <strain evidence="4 5">DSM 17723</strain>
    </source>
</reference>
<proteinExistence type="predicted"/>
<dbReference type="SMART" id="SM00052">
    <property type="entry name" value="EAL"/>
    <property type="match status" value="1"/>
</dbReference>
<dbReference type="InterPro" id="IPR035919">
    <property type="entry name" value="EAL_sf"/>
</dbReference>
<dbReference type="InterPro" id="IPR012226">
    <property type="entry name" value="Diguanyl_cyclase/Pdiesterase"/>
</dbReference>
<organism evidence="4 5">
    <name type="scientific">Metabacillus niabensis</name>
    <dbReference type="NCBI Taxonomy" id="324854"/>
    <lineage>
        <taxon>Bacteria</taxon>
        <taxon>Bacillati</taxon>
        <taxon>Bacillota</taxon>
        <taxon>Bacilli</taxon>
        <taxon>Bacillales</taxon>
        <taxon>Bacillaceae</taxon>
        <taxon>Metabacillus</taxon>
    </lineage>
</organism>
<dbReference type="Pfam" id="PF00563">
    <property type="entry name" value="EAL"/>
    <property type="match status" value="1"/>
</dbReference>
<dbReference type="Gene3D" id="3.20.20.450">
    <property type="entry name" value="EAL domain"/>
    <property type="match status" value="1"/>
</dbReference>
<dbReference type="InterPro" id="IPR000014">
    <property type="entry name" value="PAS"/>
</dbReference>
<comment type="caution">
    <text evidence="4">The sequence shown here is derived from an EMBL/GenBank/DDBJ whole genome shotgun (WGS) entry which is preliminary data.</text>
</comment>
<feature type="domain" description="GGDEF" evidence="3">
    <location>
        <begin position="331"/>
        <end position="463"/>
    </location>
</feature>
<evidence type="ECO:0000259" key="3">
    <source>
        <dbReference type="PROSITE" id="PS50887"/>
    </source>
</evidence>
<dbReference type="Proteomes" id="UP001232245">
    <property type="component" value="Unassembled WGS sequence"/>
</dbReference>
<dbReference type="SMART" id="SM00267">
    <property type="entry name" value="GGDEF"/>
    <property type="match status" value="1"/>
</dbReference>
<dbReference type="PANTHER" id="PTHR44757">
    <property type="entry name" value="DIGUANYLATE CYCLASE DGCP"/>
    <property type="match status" value="1"/>
</dbReference>
<dbReference type="SUPFAM" id="SSF141868">
    <property type="entry name" value="EAL domain-like"/>
    <property type="match status" value="1"/>
</dbReference>
<dbReference type="Pfam" id="PF00990">
    <property type="entry name" value="GGDEF"/>
    <property type="match status" value="1"/>
</dbReference>
<dbReference type="SUPFAM" id="SSF55785">
    <property type="entry name" value="PYP-like sensor domain (PAS domain)"/>
    <property type="match status" value="1"/>
</dbReference>
<dbReference type="PANTHER" id="PTHR44757:SF2">
    <property type="entry name" value="BIOFILM ARCHITECTURE MAINTENANCE PROTEIN MBAA"/>
    <property type="match status" value="1"/>
</dbReference>
<evidence type="ECO:0000313" key="4">
    <source>
        <dbReference type="EMBL" id="MDQ0227393.1"/>
    </source>
</evidence>
<evidence type="ECO:0000259" key="2">
    <source>
        <dbReference type="PROSITE" id="PS50883"/>
    </source>
</evidence>
<accession>A0ABT9Z571</accession>
<dbReference type="InterPro" id="IPR000160">
    <property type="entry name" value="GGDEF_dom"/>
</dbReference>
<dbReference type="RefSeq" id="WP_174880659.1">
    <property type="nucleotide sequence ID" value="NZ_CADEPK010000225.1"/>
</dbReference>
<dbReference type="InterPro" id="IPR052155">
    <property type="entry name" value="Biofilm_reg_signaling"/>
</dbReference>
<dbReference type="SUPFAM" id="SSF55781">
    <property type="entry name" value="GAF domain-like"/>
    <property type="match status" value="1"/>
</dbReference>
<dbReference type="NCBIfam" id="TIGR00229">
    <property type="entry name" value="sensory_box"/>
    <property type="match status" value="1"/>
</dbReference>
<dbReference type="InterPro" id="IPR003018">
    <property type="entry name" value="GAF"/>
</dbReference>
<dbReference type="InterPro" id="IPR029016">
    <property type="entry name" value="GAF-like_dom_sf"/>
</dbReference>
<dbReference type="Gene3D" id="3.30.450.40">
    <property type="match status" value="1"/>
</dbReference>
<dbReference type="InterPro" id="IPR035965">
    <property type="entry name" value="PAS-like_dom_sf"/>
</dbReference>
<dbReference type="Gene3D" id="3.30.70.270">
    <property type="match status" value="1"/>
</dbReference>
<dbReference type="InterPro" id="IPR029787">
    <property type="entry name" value="Nucleotide_cyclase"/>
</dbReference>
<dbReference type="Gene3D" id="3.30.450.20">
    <property type="entry name" value="PAS domain"/>
    <property type="match status" value="1"/>
</dbReference>
<name>A0ABT9Z571_9BACI</name>
<evidence type="ECO:0000259" key="1">
    <source>
        <dbReference type="PROSITE" id="PS50112"/>
    </source>
</evidence>
<feature type="domain" description="EAL" evidence="2">
    <location>
        <begin position="472"/>
        <end position="725"/>
    </location>
</feature>
<dbReference type="SMART" id="SM00065">
    <property type="entry name" value="GAF"/>
    <property type="match status" value="1"/>
</dbReference>
<dbReference type="InterPro" id="IPR043128">
    <property type="entry name" value="Rev_trsase/Diguanyl_cyclase"/>
</dbReference>